<dbReference type="AlphaFoldDB" id="A0A0A6RT63"/>
<keyword evidence="6" id="KW-1185">Reference proteome</keyword>
<dbReference type="EMBL" id="JSZA02000106">
    <property type="protein sequence ID" value="KHD07066.2"/>
    <property type="molecule type" value="Genomic_DNA"/>
</dbReference>
<evidence type="ECO:0000256" key="3">
    <source>
        <dbReference type="ARBA" id="ARBA00022679"/>
    </source>
</evidence>
<dbReference type="PANTHER" id="PTHR43179">
    <property type="entry name" value="RHAMNOSYLTRANSFERASE WBBL"/>
    <property type="match status" value="1"/>
</dbReference>
<feature type="domain" description="Glycosyltransferase 2-like" evidence="4">
    <location>
        <begin position="10"/>
        <end position="157"/>
    </location>
</feature>
<gene>
    <name evidence="5" type="ORF">PN36_22525</name>
</gene>
<organism evidence="5 6">
    <name type="scientific">Candidatus Thiomargarita nelsonii</name>
    <dbReference type="NCBI Taxonomy" id="1003181"/>
    <lineage>
        <taxon>Bacteria</taxon>
        <taxon>Pseudomonadati</taxon>
        <taxon>Pseudomonadota</taxon>
        <taxon>Gammaproteobacteria</taxon>
        <taxon>Thiotrichales</taxon>
        <taxon>Thiotrichaceae</taxon>
        <taxon>Thiomargarita</taxon>
    </lineage>
</organism>
<dbReference type="Gene3D" id="3.90.550.10">
    <property type="entry name" value="Spore Coat Polysaccharide Biosynthesis Protein SpsA, Chain A"/>
    <property type="match status" value="1"/>
</dbReference>
<dbReference type="Pfam" id="PF00535">
    <property type="entry name" value="Glycos_transf_2"/>
    <property type="match status" value="1"/>
</dbReference>
<keyword evidence="3" id="KW-0808">Transferase</keyword>
<dbReference type="InterPro" id="IPR006446">
    <property type="entry name" value="RhaTrfase"/>
</dbReference>
<evidence type="ECO:0000256" key="2">
    <source>
        <dbReference type="ARBA" id="ARBA00022676"/>
    </source>
</evidence>
<dbReference type="InterPro" id="IPR001173">
    <property type="entry name" value="Glyco_trans_2-like"/>
</dbReference>
<protein>
    <recommendedName>
        <fullName evidence="4">Glycosyltransferase 2-like domain-containing protein</fullName>
    </recommendedName>
</protein>
<name>A0A0A6RT63_9GAMM</name>
<keyword evidence="2" id="KW-0328">Glycosyltransferase</keyword>
<evidence type="ECO:0000313" key="5">
    <source>
        <dbReference type="EMBL" id="KHD07066.2"/>
    </source>
</evidence>
<dbReference type="CDD" id="cd02526">
    <property type="entry name" value="GT2_RfbF_like"/>
    <property type="match status" value="1"/>
</dbReference>
<dbReference type="InterPro" id="IPR029044">
    <property type="entry name" value="Nucleotide-diphossugar_trans"/>
</dbReference>
<dbReference type="PANTHER" id="PTHR43179:SF12">
    <property type="entry name" value="GALACTOFURANOSYLTRANSFERASE GLFT2"/>
    <property type="match status" value="1"/>
</dbReference>
<dbReference type="NCBIfam" id="TIGR01556">
    <property type="entry name" value="rhamnosyltran"/>
    <property type="match status" value="1"/>
</dbReference>
<dbReference type="GO" id="GO:0016757">
    <property type="term" value="F:glycosyltransferase activity"/>
    <property type="evidence" value="ECO:0007669"/>
    <property type="project" value="UniProtKB-KW"/>
</dbReference>
<evidence type="ECO:0000313" key="6">
    <source>
        <dbReference type="Proteomes" id="UP000030428"/>
    </source>
</evidence>
<evidence type="ECO:0000259" key="4">
    <source>
        <dbReference type="Pfam" id="PF00535"/>
    </source>
</evidence>
<dbReference type="SUPFAM" id="SSF53448">
    <property type="entry name" value="Nucleotide-diphospho-sugar transferases"/>
    <property type="match status" value="1"/>
</dbReference>
<sequence length="308" mass="35650">MMEKSDATCAIVVTYQPDFGILQQLLTALQPQLETVVIVDNTESELVKIWFEETWQQASFASFFFLHSDTNEGVAAAHNRGICWAKARHFEYVVLFDQDSLPAQDMIFSLLAAHRDLETRGVPVCLVGPKYVDNRINQAASFIKFKNCWMRRINCSKEIEYHHVEYLITSGSLIKVSVFDTVGLFEASLFIDYVDVEWGLRANSCGLKSFGVCNAVLMHAMGDKMVKHPLRNASLPLHSPLRNYYMFRNAILLYRKSFIPWCWKMTDGWRLILRFIFYAVYSAPRWHRIQMMGRGVWHGLRGETGRYH</sequence>
<evidence type="ECO:0000256" key="1">
    <source>
        <dbReference type="ARBA" id="ARBA00006739"/>
    </source>
</evidence>
<accession>A0A0A6RT63</accession>
<reference evidence="5 6" key="1">
    <citation type="journal article" date="2016" name="Front. Microbiol.">
        <title>Single-Cell (Meta-)Genomics of a Dimorphic Candidatus Thiomargarita nelsonii Reveals Genomic Plasticity.</title>
        <authorList>
            <person name="Flood B.E."/>
            <person name="Fliss P."/>
            <person name="Jones D.S."/>
            <person name="Dick G.J."/>
            <person name="Jain S."/>
            <person name="Kaster A.K."/>
            <person name="Winkel M."/>
            <person name="Mussmann M."/>
            <person name="Bailey J."/>
        </authorList>
    </citation>
    <scope>NUCLEOTIDE SEQUENCE [LARGE SCALE GENOMIC DNA]</scope>
    <source>
        <strain evidence="5">Hydrate Ridge</strain>
    </source>
</reference>
<proteinExistence type="inferred from homology"/>
<dbReference type="Proteomes" id="UP000030428">
    <property type="component" value="Unassembled WGS sequence"/>
</dbReference>
<comment type="caution">
    <text evidence="5">The sequence shown here is derived from an EMBL/GenBank/DDBJ whole genome shotgun (WGS) entry which is preliminary data.</text>
</comment>
<comment type="similarity">
    <text evidence="1">Belongs to the glycosyltransferase 2 family.</text>
</comment>